<feature type="domain" description="Sema" evidence="3">
    <location>
        <begin position="1"/>
        <end position="70"/>
    </location>
</feature>
<dbReference type="PANTHER" id="PTHR11036">
    <property type="entry name" value="SEMAPHORIN"/>
    <property type="match status" value="1"/>
</dbReference>
<evidence type="ECO:0000256" key="2">
    <source>
        <dbReference type="PROSITE-ProRule" id="PRU00352"/>
    </source>
</evidence>
<comment type="caution">
    <text evidence="2">Lacks conserved residue(s) required for the propagation of feature annotation.</text>
</comment>
<dbReference type="PROSITE" id="PS51004">
    <property type="entry name" value="SEMA"/>
    <property type="match status" value="1"/>
</dbReference>
<gene>
    <name evidence="4" type="ORF">M9458_009753</name>
</gene>
<proteinExistence type="predicted"/>
<dbReference type="Pfam" id="PF01403">
    <property type="entry name" value="Sema"/>
    <property type="match status" value="1"/>
</dbReference>
<dbReference type="InterPro" id="IPR015943">
    <property type="entry name" value="WD40/YVTN_repeat-like_dom_sf"/>
</dbReference>
<evidence type="ECO:0000256" key="1">
    <source>
        <dbReference type="ARBA" id="ARBA00023180"/>
    </source>
</evidence>
<dbReference type="InterPro" id="IPR001627">
    <property type="entry name" value="Semap_dom"/>
</dbReference>
<sequence>KTFGGFDSTKDLPDDVITFARLHPAMYNPVQPMGGKPIMVRTNVEYQFTQLVVDRVEAEDGQYDVMFIGT</sequence>
<keyword evidence="1" id="KW-0325">Glycoprotein</keyword>
<dbReference type="SUPFAM" id="SSF101912">
    <property type="entry name" value="Sema domain"/>
    <property type="match status" value="1"/>
</dbReference>
<dbReference type="PANTHER" id="PTHR11036:SF71">
    <property type="entry name" value="SEMAPHORIN-3AA"/>
    <property type="match status" value="1"/>
</dbReference>
<dbReference type="Gene3D" id="2.130.10.10">
    <property type="entry name" value="YVTN repeat-like/Quinoprotein amine dehydrogenase"/>
    <property type="match status" value="1"/>
</dbReference>
<accession>A0ABD0RCE8</accession>
<comment type="caution">
    <text evidence="4">The sequence shown here is derived from an EMBL/GenBank/DDBJ whole genome shotgun (WGS) entry which is preliminary data.</text>
</comment>
<reference evidence="4 5" key="1">
    <citation type="submission" date="2024-05" db="EMBL/GenBank/DDBJ databases">
        <title>Genome sequencing and assembly of Indian major carp, Cirrhinus mrigala (Hamilton, 1822).</title>
        <authorList>
            <person name="Mohindra V."/>
            <person name="Chowdhury L.M."/>
            <person name="Lal K."/>
            <person name="Jena J.K."/>
        </authorList>
    </citation>
    <scope>NUCLEOTIDE SEQUENCE [LARGE SCALE GENOMIC DNA]</scope>
    <source>
        <strain evidence="4">CM1030</strain>
        <tissue evidence="4">Blood</tissue>
    </source>
</reference>
<evidence type="ECO:0000313" key="5">
    <source>
        <dbReference type="Proteomes" id="UP001529510"/>
    </source>
</evidence>
<dbReference type="EMBL" id="JAMKFB020000004">
    <property type="protein sequence ID" value="KAL0196181.1"/>
    <property type="molecule type" value="Genomic_DNA"/>
</dbReference>
<dbReference type="InterPro" id="IPR027231">
    <property type="entry name" value="Semaphorin"/>
</dbReference>
<feature type="non-terminal residue" evidence="4">
    <location>
        <position position="1"/>
    </location>
</feature>
<evidence type="ECO:0000259" key="3">
    <source>
        <dbReference type="PROSITE" id="PS51004"/>
    </source>
</evidence>
<dbReference type="AlphaFoldDB" id="A0ABD0RCE8"/>
<dbReference type="InterPro" id="IPR036352">
    <property type="entry name" value="Semap_dom_sf"/>
</dbReference>
<organism evidence="4 5">
    <name type="scientific">Cirrhinus mrigala</name>
    <name type="common">Mrigala</name>
    <dbReference type="NCBI Taxonomy" id="683832"/>
    <lineage>
        <taxon>Eukaryota</taxon>
        <taxon>Metazoa</taxon>
        <taxon>Chordata</taxon>
        <taxon>Craniata</taxon>
        <taxon>Vertebrata</taxon>
        <taxon>Euteleostomi</taxon>
        <taxon>Actinopterygii</taxon>
        <taxon>Neopterygii</taxon>
        <taxon>Teleostei</taxon>
        <taxon>Ostariophysi</taxon>
        <taxon>Cypriniformes</taxon>
        <taxon>Cyprinidae</taxon>
        <taxon>Labeoninae</taxon>
        <taxon>Labeonini</taxon>
        <taxon>Cirrhinus</taxon>
    </lineage>
</organism>
<evidence type="ECO:0000313" key="4">
    <source>
        <dbReference type="EMBL" id="KAL0196181.1"/>
    </source>
</evidence>
<dbReference type="Proteomes" id="UP001529510">
    <property type="component" value="Unassembled WGS sequence"/>
</dbReference>
<dbReference type="GO" id="GO:0007399">
    <property type="term" value="P:nervous system development"/>
    <property type="evidence" value="ECO:0007669"/>
    <property type="project" value="UniProtKB-ARBA"/>
</dbReference>
<keyword evidence="5" id="KW-1185">Reference proteome</keyword>
<feature type="non-terminal residue" evidence="4">
    <location>
        <position position="70"/>
    </location>
</feature>
<protein>
    <recommendedName>
        <fullName evidence="3">Sema domain-containing protein</fullName>
    </recommendedName>
</protein>
<name>A0ABD0RCE8_CIRMR</name>